<dbReference type="GO" id="GO:0046578">
    <property type="term" value="P:regulation of Ras protein signal transduction"/>
    <property type="evidence" value="ECO:0007669"/>
    <property type="project" value="TreeGrafter"/>
</dbReference>
<feature type="region of interest" description="Disordered" evidence="1">
    <location>
        <begin position="198"/>
        <end position="219"/>
    </location>
</feature>
<dbReference type="GO" id="GO:0005543">
    <property type="term" value="F:phospholipid binding"/>
    <property type="evidence" value="ECO:0007669"/>
    <property type="project" value="TreeGrafter"/>
</dbReference>
<feature type="chain" id="PRO_5034516627" description="PEBP-like protein" evidence="2">
    <location>
        <begin position="20"/>
        <end position="246"/>
    </location>
</feature>
<evidence type="ECO:0008006" key="5">
    <source>
        <dbReference type="Google" id="ProtNLM"/>
    </source>
</evidence>
<protein>
    <recommendedName>
        <fullName evidence="5">PEBP-like protein</fullName>
    </recommendedName>
</protein>
<keyword evidence="2" id="KW-0732">Signal</keyword>
<dbReference type="OrthoDB" id="2506647at2759"/>
<dbReference type="InterPro" id="IPR035810">
    <property type="entry name" value="PEBP_euk"/>
</dbReference>
<dbReference type="SUPFAM" id="SSF49777">
    <property type="entry name" value="PEBP-like"/>
    <property type="match status" value="1"/>
</dbReference>
<dbReference type="EMBL" id="CAJPDS010000006">
    <property type="protein sequence ID" value="CAF9908255.1"/>
    <property type="molecule type" value="Genomic_DNA"/>
</dbReference>
<sequence>MHFLPAFSSLLLCTTFSAAAPFWGIFEQTSLTPYLTATISSSIKSALKKADVIPDVLAHDFKPTFSLLLSYPSTHDHVFLGNVLPRSNVSSKPVFEIHSLSPHPTPTQKNATYTLVLTDPDATSRAEPVKAQMCHWIVTGLKLQPKDNSNAYILDARTTSEEHSSTLSELISYFAPAPPPKTGYHRYIFVLLVPKDSQDDGKGLQKPADRPHWGYGEEGAGVKEWADDNGLKAVGANFFYAQNEKQ</sequence>
<dbReference type="Gene3D" id="3.90.280.10">
    <property type="entry name" value="PEBP-like"/>
    <property type="match status" value="1"/>
</dbReference>
<evidence type="ECO:0000313" key="3">
    <source>
        <dbReference type="EMBL" id="CAF9908255.1"/>
    </source>
</evidence>
<name>A0A8H3I9I9_9LECA</name>
<feature type="signal peptide" evidence="2">
    <location>
        <begin position="1"/>
        <end position="19"/>
    </location>
</feature>
<dbReference type="CDD" id="cd00866">
    <property type="entry name" value="PEBP_euk"/>
    <property type="match status" value="1"/>
</dbReference>
<dbReference type="InterPro" id="IPR036610">
    <property type="entry name" value="PEBP-like_sf"/>
</dbReference>
<evidence type="ECO:0000313" key="4">
    <source>
        <dbReference type="Proteomes" id="UP000664521"/>
    </source>
</evidence>
<dbReference type="GO" id="GO:0030162">
    <property type="term" value="P:regulation of proteolysis"/>
    <property type="evidence" value="ECO:0007669"/>
    <property type="project" value="TreeGrafter"/>
</dbReference>
<gene>
    <name evidence="3" type="ORF">HETSPECPRED_008028</name>
</gene>
<proteinExistence type="predicted"/>
<dbReference type="PANTHER" id="PTHR11362">
    <property type="entry name" value="PHOSPHATIDYLETHANOLAMINE-BINDING PROTEIN"/>
    <property type="match status" value="1"/>
</dbReference>
<dbReference type="InterPro" id="IPR008914">
    <property type="entry name" value="PEBP"/>
</dbReference>
<dbReference type="PANTHER" id="PTHR11362:SF148">
    <property type="entry name" value="CARBOXYPEPTIDASE Y INHIBITOR"/>
    <property type="match status" value="1"/>
</dbReference>
<evidence type="ECO:0000256" key="2">
    <source>
        <dbReference type="SAM" id="SignalP"/>
    </source>
</evidence>
<evidence type="ECO:0000256" key="1">
    <source>
        <dbReference type="SAM" id="MobiDB-lite"/>
    </source>
</evidence>
<reference evidence="3" key="1">
    <citation type="submission" date="2021-03" db="EMBL/GenBank/DDBJ databases">
        <authorList>
            <person name="Tagirdzhanova G."/>
        </authorList>
    </citation>
    <scope>NUCLEOTIDE SEQUENCE</scope>
</reference>
<dbReference type="GO" id="GO:0030414">
    <property type="term" value="F:peptidase inhibitor activity"/>
    <property type="evidence" value="ECO:0007669"/>
    <property type="project" value="TreeGrafter"/>
</dbReference>
<organism evidence="3 4">
    <name type="scientific">Heterodermia speciosa</name>
    <dbReference type="NCBI Taxonomy" id="116794"/>
    <lineage>
        <taxon>Eukaryota</taxon>
        <taxon>Fungi</taxon>
        <taxon>Dikarya</taxon>
        <taxon>Ascomycota</taxon>
        <taxon>Pezizomycotina</taxon>
        <taxon>Lecanoromycetes</taxon>
        <taxon>OSLEUM clade</taxon>
        <taxon>Lecanoromycetidae</taxon>
        <taxon>Caliciales</taxon>
        <taxon>Physciaceae</taxon>
        <taxon>Heterodermia</taxon>
    </lineage>
</organism>
<keyword evidence="4" id="KW-1185">Reference proteome</keyword>
<accession>A0A8H3I9I9</accession>
<dbReference type="Pfam" id="PF01161">
    <property type="entry name" value="PBP"/>
    <property type="match status" value="1"/>
</dbReference>
<comment type="caution">
    <text evidence="3">The sequence shown here is derived from an EMBL/GenBank/DDBJ whole genome shotgun (WGS) entry which is preliminary data.</text>
</comment>
<feature type="compositionally biased region" description="Basic and acidic residues" evidence="1">
    <location>
        <begin position="198"/>
        <end position="212"/>
    </location>
</feature>
<dbReference type="AlphaFoldDB" id="A0A8H3I9I9"/>
<dbReference type="Proteomes" id="UP000664521">
    <property type="component" value="Unassembled WGS sequence"/>
</dbReference>